<dbReference type="Pfam" id="PF10983">
    <property type="entry name" value="DUF2793"/>
    <property type="match status" value="1"/>
</dbReference>
<reference evidence="1" key="1">
    <citation type="journal article" date="2022" name="Microorganisms">
        <title>Assembly and Comparison of Ca. Neoehrlichia mikurensis Genomes.</title>
        <authorList>
            <person name="Azagi T."/>
            <person name="Dirks R.P."/>
            <person name="Yebra-Pimentel E.S."/>
            <person name="Schaap P.J."/>
            <person name="Koehorst J.J."/>
            <person name="Esser H.J."/>
            <person name="Sprong H."/>
        </authorList>
    </citation>
    <scope>NUCLEOTIDE SEQUENCE</scope>
    <source>
        <strain evidence="2">18-2804</strain>
        <strain evidence="1">18-2837</strain>
    </source>
</reference>
<protein>
    <submittedName>
        <fullName evidence="1">DUF2793 domain-containing protein</fullName>
    </submittedName>
</protein>
<dbReference type="RefSeq" id="WP_254815585.1">
    <property type="nucleotide sequence ID" value="NZ_CP089285.1"/>
</dbReference>
<organism evidence="1 3">
    <name type="scientific">Neoehrlichia mikurensis</name>
    <dbReference type="NCBI Taxonomy" id="89586"/>
    <lineage>
        <taxon>Bacteria</taxon>
        <taxon>Pseudomonadati</taxon>
        <taxon>Pseudomonadota</taxon>
        <taxon>Alphaproteobacteria</taxon>
        <taxon>Rickettsiales</taxon>
        <taxon>Anaplasmataceae</taxon>
        <taxon>Candidatus Neoehrlichia</taxon>
    </lineage>
</organism>
<dbReference type="EMBL" id="CP089286">
    <property type="protein sequence ID" value="UTO55289.1"/>
    <property type="molecule type" value="Genomic_DNA"/>
</dbReference>
<proteinExistence type="predicted"/>
<gene>
    <name evidence="2" type="ORF">LUA81_03795</name>
    <name evidence="1" type="ORF">LUA82_03830</name>
</gene>
<evidence type="ECO:0000313" key="1">
    <source>
        <dbReference type="EMBL" id="UTO55289.1"/>
    </source>
</evidence>
<name>A0A9Q9C014_9RICK</name>
<dbReference type="InterPro" id="IPR021251">
    <property type="entry name" value="DUF2793"/>
</dbReference>
<dbReference type="EMBL" id="CP089285">
    <property type="protein sequence ID" value="UTO56210.1"/>
    <property type="molecule type" value="Genomic_DNA"/>
</dbReference>
<dbReference type="Proteomes" id="UP001059985">
    <property type="component" value="Chromosome"/>
</dbReference>
<accession>A0A9Q9C014</accession>
<evidence type="ECO:0000313" key="4">
    <source>
        <dbReference type="Proteomes" id="UP001059985"/>
    </source>
</evidence>
<sequence length="113" mass="13508">MQHSTNLKFNLILQNQSQKEITVNEALIKIDALMNNCVLRLYSNNHINPPKSGDMYIIGNNPTTQEWINKPYYVTYYYVNNWYFIKPQTGLTLWIKEKNQLYTYVENKWIPSK</sequence>
<keyword evidence="4" id="KW-1185">Reference proteome</keyword>
<evidence type="ECO:0000313" key="3">
    <source>
        <dbReference type="Proteomes" id="UP001059822"/>
    </source>
</evidence>
<dbReference type="Proteomes" id="UP001059822">
    <property type="component" value="Chromosome"/>
</dbReference>
<dbReference type="AlphaFoldDB" id="A0A9Q9C014"/>
<evidence type="ECO:0000313" key="2">
    <source>
        <dbReference type="EMBL" id="UTO56210.1"/>
    </source>
</evidence>